<comment type="caution">
    <text evidence="4">The sequence shown here is derived from an EMBL/GenBank/DDBJ whole genome shotgun (WGS) entry which is preliminary data.</text>
</comment>
<proteinExistence type="predicted"/>
<feature type="transmembrane region" description="Helical" evidence="2">
    <location>
        <begin position="25"/>
        <end position="42"/>
    </location>
</feature>
<feature type="transmembrane region" description="Helical" evidence="2">
    <location>
        <begin position="314"/>
        <end position="336"/>
    </location>
</feature>
<feature type="domain" description="Acyltransferase 3" evidence="3">
    <location>
        <begin position="18"/>
        <end position="326"/>
    </location>
</feature>
<evidence type="ECO:0000256" key="1">
    <source>
        <dbReference type="SAM" id="MobiDB-lite"/>
    </source>
</evidence>
<evidence type="ECO:0000259" key="3">
    <source>
        <dbReference type="Pfam" id="PF01757"/>
    </source>
</evidence>
<feature type="transmembrane region" description="Helical" evidence="2">
    <location>
        <begin position="213"/>
        <end position="232"/>
    </location>
</feature>
<feature type="transmembrane region" description="Helical" evidence="2">
    <location>
        <begin position="159"/>
        <end position="176"/>
    </location>
</feature>
<keyword evidence="2" id="KW-0472">Membrane</keyword>
<gene>
    <name evidence="4" type="ORF">GGQ66_002395</name>
</gene>
<dbReference type="PANTHER" id="PTHR37312">
    <property type="entry name" value="MEMBRANE-BOUND ACYLTRANSFERASE YKRP-RELATED"/>
    <property type="match status" value="1"/>
</dbReference>
<sequence>MQLKTLLLSADSATKRIVWVDNAKALLIVLVVLGHFAALWYRVKTIDYAFHLPAFLFLTGFMLSSRLEATTFRDFLGKYVFPFARLYAVVSVFSIIIWIVLRRKFHVEIDSVLTAIWQSIYGTQADGDRFLHENGPIWYLPFLVSTFLVLYATMRLPTLARIPVFIALFLFTTNYSGPRLPWALDATGVGLAFVGAGLLFRRSLEGPVGRIEIQRWMLVPIGVVAALAMAALALKNGTANINIMEFGRNNLIYLLAAFLGTMAVAALCLLVPRTKLADLLSTHSLVIFCIHIYAVKELKGPLGMVPWPAKQLALPFIALAIAIVCALISVAIMPALERYVMRRPRGKPVVQPPADSKSSMSAIKP</sequence>
<dbReference type="RefSeq" id="WP_183792707.1">
    <property type="nucleotide sequence ID" value="NZ_JACIDU010000008.1"/>
</dbReference>
<keyword evidence="4" id="KW-0012">Acyltransferase</keyword>
<dbReference type="AlphaFoldDB" id="A0A7W6K2D1"/>
<evidence type="ECO:0000256" key="2">
    <source>
        <dbReference type="SAM" id="Phobius"/>
    </source>
</evidence>
<feature type="transmembrane region" description="Helical" evidence="2">
    <location>
        <begin position="276"/>
        <end position="294"/>
    </location>
</feature>
<dbReference type="PANTHER" id="PTHR37312:SF1">
    <property type="entry name" value="MEMBRANE-BOUND ACYLTRANSFERASE YKRP-RELATED"/>
    <property type="match status" value="1"/>
</dbReference>
<accession>A0A7W6K2D1</accession>
<protein>
    <submittedName>
        <fullName evidence="4">Acyltransferase</fullName>
        <ecNumber evidence="4">2.3.1.-</ecNumber>
    </submittedName>
</protein>
<keyword evidence="4" id="KW-0808">Transferase</keyword>
<organism evidence="4 5">
    <name type="scientific">Allorhizobium borbori</name>
    <dbReference type="NCBI Taxonomy" id="485907"/>
    <lineage>
        <taxon>Bacteria</taxon>
        <taxon>Pseudomonadati</taxon>
        <taxon>Pseudomonadota</taxon>
        <taxon>Alphaproteobacteria</taxon>
        <taxon>Hyphomicrobiales</taxon>
        <taxon>Rhizobiaceae</taxon>
        <taxon>Rhizobium/Agrobacterium group</taxon>
        <taxon>Allorhizobium</taxon>
    </lineage>
</organism>
<dbReference type="Proteomes" id="UP000584824">
    <property type="component" value="Unassembled WGS sequence"/>
</dbReference>
<dbReference type="GO" id="GO:0016747">
    <property type="term" value="F:acyltransferase activity, transferring groups other than amino-acyl groups"/>
    <property type="evidence" value="ECO:0007669"/>
    <property type="project" value="InterPro"/>
</dbReference>
<keyword evidence="2" id="KW-1133">Transmembrane helix</keyword>
<dbReference type="EMBL" id="JACIDU010000008">
    <property type="protein sequence ID" value="MBB4103827.1"/>
    <property type="molecule type" value="Genomic_DNA"/>
</dbReference>
<feature type="compositionally biased region" description="Polar residues" evidence="1">
    <location>
        <begin position="356"/>
        <end position="365"/>
    </location>
</feature>
<feature type="transmembrane region" description="Helical" evidence="2">
    <location>
        <begin position="252"/>
        <end position="271"/>
    </location>
</feature>
<keyword evidence="5" id="KW-1185">Reference proteome</keyword>
<feature type="region of interest" description="Disordered" evidence="1">
    <location>
        <begin position="346"/>
        <end position="365"/>
    </location>
</feature>
<name>A0A7W6K2D1_9HYPH</name>
<evidence type="ECO:0000313" key="5">
    <source>
        <dbReference type="Proteomes" id="UP000584824"/>
    </source>
</evidence>
<feature type="transmembrane region" description="Helical" evidence="2">
    <location>
        <begin position="48"/>
        <end position="67"/>
    </location>
</feature>
<reference evidence="4 5" key="1">
    <citation type="submission" date="2020-08" db="EMBL/GenBank/DDBJ databases">
        <title>Genomic Encyclopedia of Type Strains, Phase IV (KMG-IV): sequencing the most valuable type-strain genomes for metagenomic binning, comparative biology and taxonomic classification.</title>
        <authorList>
            <person name="Goeker M."/>
        </authorList>
    </citation>
    <scope>NUCLEOTIDE SEQUENCE [LARGE SCALE GENOMIC DNA]</scope>
    <source>
        <strain evidence="4 5">DSM 26385</strain>
    </source>
</reference>
<feature type="transmembrane region" description="Helical" evidence="2">
    <location>
        <begin position="79"/>
        <end position="101"/>
    </location>
</feature>
<dbReference type="Pfam" id="PF01757">
    <property type="entry name" value="Acyl_transf_3"/>
    <property type="match status" value="1"/>
</dbReference>
<dbReference type="EC" id="2.3.1.-" evidence="4"/>
<dbReference type="InterPro" id="IPR002656">
    <property type="entry name" value="Acyl_transf_3_dom"/>
</dbReference>
<feature type="transmembrane region" description="Helical" evidence="2">
    <location>
        <begin position="182"/>
        <end position="201"/>
    </location>
</feature>
<evidence type="ECO:0000313" key="4">
    <source>
        <dbReference type="EMBL" id="MBB4103827.1"/>
    </source>
</evidence>
<keyword evidence="2" id="KW-0812">Transmembrane</keyword>
<feature type="transmembrane region" description="Helical" evidence="2">
    <location>
        <begin position="136"/>
        <end position="152"/>
    </location>
</feature>
<dbReference type="InterPro" id="IPR052734">
    <property type="entry name" value="Nod_factor_acetyltransferase"/>
</dbReference>